<reference evidence="1 2" key="1">
    <citation type="submission" date="2017-08" db="EMBL/GenBank/DDBJ databases">
        <title>Infants hospitalized years apart are colonized by the same room-sourced microbial strains.</title>
        <authorList>
            <person name="Brooks B."/>
            <person name="Olm M.R."/>
            <person name="Firek B.A."/>
            <person name="Baker R."/>
            <person name="Thomas B.C."/>
            <person name="Morowitz M.J."/>
            <person name="Banfield J.F."/>
        </authorList>
    </citation>
    <scope>NUCLEOTIDE SEQUENCE [LARGE SCALE GENOMIC DNA]</scope>
    <source>
        <strain evidence="1">S2_005_003_R2_43</strain>
    </source>
</reference>
<dbReference type="GO" id="GO:0016740">
    <property type="term" value="F:transferase activity"/>
    <property type="evidence" value="ECO:0007669"/>
    <property type="project" value="UniProtKB-KW"/>
</dbReference>
<gene>
    <name evidence="1" type="ORF">DI565_07385</name>
</gene>
<keyword evidence="1" id="KW-0808">Transferase</keyword>
<sequence length="355" mass="39107">MTVADLPRAGTLFRRTFRGRRGAASADFAEYLHDLLFTNPLYDPATGGVVHARSDGRIDSACFSVPMRFKVGERPIVAQLMSAFMSDADGAAGAGEITLRFRPRRVDLCFTDSASPVTKAHFIAASATIIPIQGLEWRRAFQPAAMIARRLERFAPGTSGLLATLAMPVDRLLRTLHRRFEAPAATGLEDFEMSRAEFVSLAAGFVERYRVRPDWTAEELEWLLAMADGNVTLGPLRILGVREADGRVIGCVVHYGGPGRIARVLNVFADIGKETAVLRRMFRHFDERGFVGAVGGVRPSLIEGLAEQRALTFRHRAFTCLSTRHPEIVEAAARNDIYIGGLAGEGWSRLMTDFR</sequence>
<accession>A0A2W5KQW0</accession>
<comment type="caution">
    <text evidence="1">The sequence shown here is derived from an EMBL/GenBank/DDBJ whole genome shotgun (WGS) entry which is preliminary data.</text>
</comment>
<name>A0A2W5KQW0_ANCNO</name>
<proteinExistence type="predicted"/>
<dbReference type="EMBL" id="QFPN01000003">
    <property type="protein sequence ID" value="PZQ17185.1"/>
    <property type="molecule type" value="Genomic_DNA"/>
</dbReference>
<evidence type="ECO:0000313" key="2">
    <source>
        <dbReference type="Proteomes" id="UP000249577"/>
    </source>
</evidence>
<dbReference type="Proteomes" id="UP000249577">
    <property type="component" value="Unassembled WGS sequence"/>
</dbReference>
<protein>
    <submittedName>
        <fullName evidence="1">GNAT family N-acetyltransferase</fullName>
    </submittedName>
</protein>
<dbReference type="AlphaFoldDB" id="A0A2W5KQW0"/>
<evidence type="ECO:0000313" key="1">
    <source>
        <dbReference type="EMBL" id="PZQ17185.1"/>
    </source>
</evidence>
<organism evidence="1 2">
    <name type="scientific">Ancylobacter novellus</name>
    <name type="common">Thiobacillus novellus</name>
    <dbReference type="NCBI Taxonomy" id="921"/>
    <lineage>
        <taxon>Bacteria</taxon>
        <taxon>Pseudomonadati</taxon>
        <taxon>Pseudomonadota</taxon>
        <taxon>Alphaproteobacteria</taxon>
        <taxon>Hyphomicrobiales</taxon>
        <taxon>Xanthobacteraceae</taxon>
        <taxon>Ancylobacter</taxon>
    </lineage>
</organism>